<dbReference type="InterPro" id="IPR041129">
    <property type="entry name" value="CdiI_2"/>
</dbReference>
<dbReference type="AlphaFoldDB" id="A0A372M9T1"/>
<keyword evidence="3" id="KW-1185">Reference proteome</keyword>
<proteinExistence type="predicted"/>
<dbReference type="Proteomes" id="UP000263094">
    <property type="component" value="Unassembled WGS sequence"/>
</dbReference>
<dbReference type="Pfam" id="PF18593">
    <property type="entry name" value="CdiI_2"/>
    <property type="match status" value="1"/>
</dbReference>
<dbReference type="EMBL" id="QUAK01000025">
    <property type="protein sequence ID" value="RFU87676.1"/>
    <property type="molecule type" value="Genomic_DNA"/>
</dbReference>
<evidence type="ECO:0000313" key="2">
    <source>
        <dbReference type="EMBL" id="RFU87676.1"/>
    </source>
</evidence>
<evidence type="ECO:0000313" key="3">
    <source>
        <dbReference type="Proteomes" id="UP000263094"/>
    </source>
</evidence>
<comment type="caution">
    <text evidence="2">The sequence shown here is derived from an EMBL/GenBank/DDBJ whole genome shotgun (WGS) entry which is preliminary data.</text>
</comment>
<evidence type="ECO:0000259" key="1">
    <source>
        <dbReference type="Pfam" id="PF18593"/>
    </source>
</evidence>
<organism evidence="2 3">
    <name type="scientific">Streptomyces triticagri</name>
    <dbReference type="NCBI Taxonomy" id="2293568"/>
    <lineage>
        <taxon>Bacteria</taxon>
        <taxon>Bacillati</taxon>
        <taxon>Actinomycetota</taxon>
        <taxon>Actinomycetes</taxon>
        <taxon>Kitasatosporales</taxon>
        <taxon>Streptomycetaceae</taxon>
        <taxon>Streptomyces</taxon>
    </lineage>
</organism>
<protein>
    <recommendedName>
        <fullName evidence="1">CdiI immunity protein domain-containing protein</fullName>
    </recommendedName>
</protein>
<accession>A0A372M9T1</accession>
<name>A0A372M9T1_9ACTN</name>
<feature type="domain" description="CdiI immunity protein" evidence="1">
    <location>
        <begin position="110"/>
        <end position="194"/>
    </location>
</feature>
<reference evidence="2 3" key="1">
    <citation type="submission" date="2018-08" db="EMBL/GenBank/DDBJ databases">
        <title>Isolation, diversity and antifungal activity of Actinobacteria from wheat.</title>
        <authorList>
            <person name="Han C."/>
        </authorList>
    </citation>
    <scope>NUCLEOTIDE SEQUENCE [LARGE SCALE GENOMIC DNA]</scope>
    <source>
        <strain evidence="2 3">NEAU-YY421</strain>
    </source>
</reference>
<gene>
    <name evidence="2" type="ORF">DY218_05265</name>
</gene>
<sequence length="206" mass="23284">MLNCYASHTFAFTDTPAVPSPALLSYLRAAAADPGRAVSAVAQIDDLLEAGLFSDEVANDVDLMPRIRPPEGMTVEQCLRVTRAHLAEFIRAPHTISLERPTSRWEWDARFPELSQFIGTRFHQDFSYDYTSHSEAIDEYFEYASPEEVRTLHADIERLLGMLHSDAEFEEAAEALGMDVYPPDDQTFRTWLTHTVLPTVQRHLAA</sequence>